<evidence type="ECO:0000313" key="1">
    <source>
        <dbReference type="EMBL" id="KAK2958356.1"/>
    </source>
</evidence>
<evidence type="ECO:0000313" key="2">
    <source>
        <dbReference type="Proteomes" id="UP001281761"/>
    </source>
</evidence>
<gene>
    <name evidence="1" type="ORF">BLNAU_6626</name>
</gene>
<name>A0ABQ9Y3P6_9EUKA</name>
<comment type="caution">
    <text evidence="1">The sequence shown here is derived from an EMBL/GenBank/DDBJ whole genome shotgun (WGS) entry which is preliminary data.</text>
</comment>
<organism evidence="1 2">
    <name type="scientific">Blattamonas nauphoetae</name>
    <dbReference type="NCBI Taxonomy" id="2049346"/>
    <lineage>
        <taxon>Eukaryota</taxon>
        <taxon>Metamonada</taxon>
        <taxon>Preaxostyla</taxon>
        <taxon>Oxymonadida</taxon>
        <taxon>Blattamonas</taxon>
    </lineage>
</organism>
<protein>
    <submittedName>
        <fullName evidence="1">Uncharacterized protein</fullName>
    </submittedName>
</protein>
<accession>A0ABQ9Y3P6</accession>
<dbReference type="EMBL" id="JARBJD010000038">
    <property type="protein sequence ID" value="KAK2958356.1"/>
    <property type="molecule type" value="Genomic_DNA"/>
</dbReference>
<keyword evidence="2" id="KW-1185">Reference proteome</keyword>
<proteinExistence type="predicted"/>
<reference evidence="1 2" key="1">
    <citation type="journal article" date="2022" name="bioRxiv">
        <title>Genomics of Preaxostyla Flagellates Illuminates Evolutionary Transitions and the Path Towards Mitochondrial Loss.</title>
        <authorList>
            <person name="Novak L.V.F."/>
            <person name="Treitli S.C."/>
            <person name="Pyrih J."/>
            <person name="Halakuc P."/>
            <person name="Pipaliya S.V."/>
            <person name="Vacek V."/>
            <person name="Brzon O."/>
            <person name="Soukal P."/>
            <person name="Eme L."/>
            <person name="Dacks J.B."/>
            <person name="Karnkowska A."/>
            <person name="Elias M."/>
            <person name="Hampl V."/>
        </authorList>
    </citation>
    <scope>NUCLEOTIDE SEQUENCE [LARGE SCALE GENOMIC DNA]</scope>
    <source>
        <strain evidence="1">NAU3</strain>
        <tissue evidence="1">Gut</tissue>
    </source>
</reference>
<sequence length="104" mass="11123">MPAPQKLINSSGTPTNKEINSALSTVTTFSFLRLYLEMCETGDCAGCGTPSFLPNWSDPARVGGNDVDRHSPVMQGVLFNLAALLHEYVEGGCGRNEESGDICI</sequence>
<dbReference type="Proteomes" id="UP001281761">
    <property type="component" value="Unassembled WGS sequence"/>
</dbReference>